<sequence>MLGLILLALLAQDPGLKVEAAAELQAMDTAQVAEMLVPSLAATITDHSALPSRYFGPPLSPDVRGPLAHVELYTVPERTAESLCTRAAYTTQVIRTRDGTAFMAIDHHIVPYPQVRLDADCEQAGDRTFAFLAGKPIEQVADVLRRLDSLQSAIRSGLAVAVLIECESAIRGQPCPADTADLFARLPLGQVSYIGQDAEGRIELIISDHRLGDPYWSLTLIDGEQPRIMIRRAAPAPP</sequence>
<gene>
    <name evidence="1" type="ORF">FHS65_000792</name>
</gene>
<organism evidence="1 2">
    <name type="scientific">Brevundimonas halotolerans</name>
    <dbReference type="NCBI Taxonomy" id="69670"/>
    <lineage>
        <taxon>Bacteria</taxon>
        <taxon>Pseudomonadati</taxon>
        <taxon>Pseudomonadota</taxon>
        <taxon>Alphaproteobacteria</taxon>
        <taxon>Caulobacterales</taxon>
        <taxon>Caulobacteraceae</taxon>
        <taxon>Brevundimonas</taxon>
    </lineage>
</organism>
<keyword evidence="2" id="KW-1185">Reference proteome</keyword>
<proteinExistence type="predicted"/>
<dbReference type="RefSeq" id="WP_123287496.1">
    <property type="nucleotide sequence ID" value="NZ_JACIJB010000002.1"/>
</dbReference>
<accession>A0A7W9E693</accession>
<dbReference type="AlphaFoldDB" id="A0A7W9E693"/>
<dbReference type="EMBL" id="JACIJB010000002">
    <property type="protein sequence ID" value="MBB5660052.1"/>
    <property type="molecule type" value="Genomic_DNA"/>
</dbReference>
<reference evidence="1 2" key="1">
    <citation type="submission" date="2020-08" db="EMBL/GenBank/DDBJ databases">
        <title>Genomic Encyclopedia of Type Strains, Phase IV (KMG-IV): sequencing the most valuable type-strain genomes for metagenomic binning, comparative biology and taxonomic classification.</title>
        <authorList>
            <person name="Goeker M."/>
        </authorList>
    </citation>
    <scope>NUCLEOTIDE SEQUENCE [LARGE SCALE GENOMIC DNA]</scope>
    <source>
        <strain evidence="1 2">DSM 24448</strain>
    </source>
</reference>
<evidence type="ECO:0000313" key="1">
    <source>
        <dbReference type="EMBL" id="MBB5660052.1"/>
    </source>
</evidence>
<protein>
    <submittedName>
        <fullName evidence="1">Uncharacterized protein</fullName>
    </submittedName>
</protein>
<evidence type="ECO:0000313" key="2">
    <source>
        <dbReference type="Proteomes" id="UP000548978"/>
    </source>
</evidence>
<comment type="caution">
    <text evidence="1">The sequence shown here is derived from an EMBL/GenBank/DDBJ whole genome shotgun (WGS) entry which is preliminary data.</text>
</comment>
<dbReference type="Proteomes" id="UP000548978">
    <property type="component" value="Unassembled WGS sequence"/>
</dbReference>
<name>A0A7W9E693_9CAUL</name>